<dbReference type="NCBIfam" id="NF041638">
    <property type="entry name" value="QRL_CxxC_CxxC"/>
    <property type="match status" value="1"/>
</dbReference>
<dbReference type="InterPro" id="IPR048142">
    <property type="entry name" value="QRL_CxxC_CxxC"/>
</dbReference>
<dbReference type="EMBL" id="JBITLV010000001">
    <property type="protein sequence ID" value="MFI7586259.1"/>
    <property type="molecule type" value="Genomic_DNA"/>
</dbReference>
<keyword evidence="2" id="KW-1185">Reference proteome</keyword>
<dbReference type="Proteomes" id="UP001612915">
    <property type="component" value="Unassembled WGS sequence"/>
</dbReference>
<name>A0ABW8AIR4_9ACTN</name>
<proteinExistence type="predicted"/>
<gene>
    <name evidence="1" type="ORF">ACIB24_04220</name>
</gene>
<reference evidence="1 2" key="1">
    <citation type="submission" date="2024-10" db="EMBL/GenBank/DDBJ databases">
        <title>The Natural Products Discovery Center: Release of the First 8490 Sequenced Strains for Exploring Actinobacteria Biosynthetic Diversity.</title>
        <authorList>
            <person name="Kalkreuter E."/>
            <person name="Kautsar S.A."/>
            <person name="Yang D."/>
            <person name="Bader C.D."/>
            <person name="Teijaro C.N."/>
            <person name="Fluegel L."/>
            <person name="Davis C.M."/>
            <person name="Simpson J.R."/>
            <person name="Lauterbach L."/>
            <person name="Steele A.D."/>
            <person name="Gui C."/>
            <person name="Meng S."/>
            <person name="Li G."/>
            <person name="Viehrig K."/>
            <person name="Ye F."/>
            <person name="Su P."/>
            <person name="Kiefer A.F."/>
            <person name="Nichols A."/>
            <person name="Cepeda A.J."/>
            <person name="Yan W."/>
            <person name="Fan B."/>
            <person name="Jiang Y."/>
            <person name="Adhikari A."/>
            <person name="Zheng C.-J."/>
            <person name="Schuster L."/>
            <person name="Cowan T.M."/>
            <person name="Smanski M.J."/>
            <person name="Chevrette M.G."/>
            <person name="De Carvalho L.P.S."/>
            <person name="Shen B."/>
        </authorList>
    </citation>
    <scope>NUCLEOTIDE SEQUENCE [LARGE SCALE GENOMIC DNA]</scope>
    <source>
        <strain evidence="1 2">NPDC049639</strain>
    </source>
</reference>
<comment type="caution">
    <text evidence="1">The sequence shown here is derived from an EMBL/GenBank/DDBJ whole genome shotgun (WGS) entry which is preliminary data.</text>
</comment>
<evidence type="ECO:0000313" key="2">
    <source>
        <dbReference type="Proteomes" id="UP001612915"/>
    </source>
</evidence>
<sequence>MAPAGLATRRQLSACGLRPGGARPVAGLSWRRGERWADLYSLAAAKPKRPMTPAKAEALAKAMRARRTCPTCARDAGYVIPTSLGCCLDCHENPTGAALPAAA</sequence>
<dbReference type="RefSeq" id="WP_398276748.1">
    <property type="nucleotide sequence ID" value="NZ_JBITLV010000001.1"/>
</dbReference>
<evidence type="ECO:0000313" key="1">
    <source>
        <dbReference type="EMBL" id="MFI7586259.1"/>
    </source>
</evidence>
<accession>A0ABW8AIR4</accession>
<protein>
    <submittedName>
        <fullName evidence="1">RRQRL motif-containing zinc-binding protein</fullName>
    </submittedName>
</protein>
<organism evidence="1 2">
    <name type="scientific">Spongisporangium articulatum</name>
    <dbReference type="NCBI Taxonomy" id="3362603"/>
    <lineage>
        <taxon>Bacteria</taxon>
        <taxon>Bacillati</taxon>
        <taxon>Actinomycetota</taxon>
        <taxon>Actinomycetes</taxon>
        <taxon>Kineosporiales</taxon>
        <taxon>Kineosporiaceae</taxon>
        <taxon>Spongisporangium</taxon>
    </lineage>
</organism>